<dbReference type="STRING" id="145857.GA0070616_3345"/>
<keyword evidence="4" id="KW-0547">Nucleotide-binding</keyword>
<keyword evidence="3" id="KW-0288">FMN</keyword>
<keyword evidence="18" id="KW-1185">Reference proteome</keyword>
<dbReference type="AlphaFoldDB" id="A0A1C6SAU9"/>
<dbReference type="GO" id="GO:0004497">
    <property type="term" value="F:monooxygenase activity"/>
    <property type="evidence" value="ECO:0007669"/>
    <property type="project" value="UniProtKB-KW"/>
</dbReference>
<dbReference type="Proteomes" id="UP000199699">
    <property type="component" value="Unassembled WGS sequence"/>
</dbReference>
<evidence type="ECO:0000313" key="18">
    <source>
        <dbReference type="Proteomes" id="UP000199699"/>
    </source>
</evidence>
<feature type="domain" description="Acyl-CoA oxidase/dehydrogenase middle" evidence="14">
    <location>
        <begin position="127"/>
        <end position="219"/>
    </location>
</feature>
<dbReference type="EMBL" id="FMHT01000003">
    <property type="protein sequence ID" value="SCL26627.1"/>
    <property type="molecule type" value="Genomic_DNA"/>
</dbReference>
<protein>
    <recommendedName>
        <fullName evidence="10">Dibenzothiophene monooxygenase</fullName>
        <ecNumber evidence="9">1.14.14.21</ecNumber>
    </recommendedName>
</protein>
<dbReference type="OrthoDB" id="2986495at2"/>
<evidence type="ECO:0000256" key="3">
    <source>
        <dbReference type="ARBA" id="ARBA00022643"/>
    </source>
</evidence>
<evidence type="ECO:0000256" key="1">
    <source>
        <dbReference type="ARBA" id="ARBA00004496"/>
    </source>
</evidence>
<dbReference type="Gene3D" id="1.10.540.10">
    <property type="entry name" value="Acyl-CoA dehydrogenase/oxidase, N-terminal domain"/>
    <property type="match status" value="1"/>
</dbReference>
<comment type="catalytic activity">
    <reaction evidence="11">
        <text>dibenzothiophene + FMNH2 + O2 = dibenzothiophene 5-oxide + FMN + H2O + H(+)</text>
        <dbReference type="Rhea" id="RHEA:49076"/>
        <dbReference type="ChEBI" id="CHEBI:15377"/>
        <dbReference type="ChEBI" id="CHEBI:15378"/>
        <dbReference type="ChEBI" id="CHEBI:15379"/>
        <dbReference type="ChEBI" id="CHEBI:23681"/>
        <dbReference type="ChEBI" id="CHEBI:23683"/>
        <dbReference type="ChEBI" id="CHEBI:57618"/>
        <dbReference type="ChEBI" id="CHEBI:58210"/>
    </reaction>
</comment>
<keyword evidence="2" id="KW-0285">Flavoprotein</keyword>
<evidence type="ECO:0000256" key="2">
    <source>
        <dbReference type="ARBA" id="ARBA00022630"/>
    </source>
</evidence>
<dbReference type="PANTHER" id="PTHR43884:SF12">
    <property type="entry name" value="ISOVALERYL-COA DEHYDROGENASE, MITOCHONDRIAL-RELATED"/>
    <property type="match status" value="1"/>
</dbReference>
<dbReference type="InterPro" id="IPR009100">
    <property type="entry name" value="AcylCoA_DH/oxidase_NM_dom_sf"/>
</dbReference>
<gene>
    <name evidence="17" type="ORF">GA0070616_3345</name>
</gene>
<organism evidence="17 18">
    <name type="scientific">Micromonospora nigra</name>
    <dbReference type="NCBI Taxonomy" id="145857"/>
    <lineage>
        <taxon>Bacteria</taxon>
        <taxon>Bacillati</taxon>
        <taxon>Actinomycetota</taxon>
        <taxon>Actinomycetes</taxon>
        <taxon>Micromonosporales</taxon>
        <taxon>Micromonosporaceae</taxon>
        <taxon>Micromonospora</taxon>
    </lineage>
</organism>
<dbReference type="GO" id="GO:0003995">
    <property type="term" value="F:acyl-CoA dehydrogenase activity"/>
    <property type="evidence" value="ECO:0007669"/>
    <property type="project" value="TreeGrafter"/>
</dbReference>
<comment type="similarity">
    <text evidence="8">Belongs to the DszC flavin monooxygenase family.</text>
</comment>
<evidence type="ECO:0000313" key="17">
    <source>
        <dbReference type="EMBL" id="SCL26627.1"/>
    </source>
</evidence>
<evidence type="ECO:0000256" key="6">
    <source>
        <dbReference type="ARBA" id="ARBA00023033"/>
    </source>
</evidence>
<evidence type="ECO:0000256" key="9">
    <source>
        <dbReference type="ARBA" id="ARBA00034328"/>
    </source>
</evidence>
<evidence type="ECO:0000256" key="12">
    <source>
        <dbReference type="ARBA" id="ARBA00048445"/>
    </source>
</evidence>
<dbReference type="SUPFAM" id="SSF47203">
    <property type="entry name" value="Acyl-CoA dehydrogenase C-terminal domain-like"/>
    <property type="match status" value="1"/>
</dbReference>
<dbReference type="Pfam" id="PF02771">
    <property type="entry name" value="Acyl-CoA_dh_N"/>
    <property type="match status" value="1"/>
</dbReference>
<dbReference type="InterPro" id="IPR046373">
    <property type="entry name" value="Acyl-CoA_Oxase/DH_mid-dom_sf"/>
</dbReference>
<name>A0A1C6SAU9_9ACTN</name>
<comment type="subcellular location">
    <subcellularLocation>
        <location evidence="1">Cytoplasm</location>
    </subcellularLocation>
</comment>
<evidence type="ECO:0000256" key="8">
    <source>
        <dbReference type="ARBA" id="ARBA00034317"/>
    </source>
</evidence>
<dbReference type="InterPro" id="IPR036250">
    <property type="entry name" value="AcylCo_DH-like_C"/>
</dbReference>
<feature type="domain" description="Acyl-CoA dehydrogenase/oxidase N-terminal" evidence="15">
    <location>
        <begin position="26"/>
        <end position="100"/>
    </location>
</feature>
<dbReference type="Pfam" id="PF02770">
    <property type="entry name" value="Acyl-CoA_dh_M"/>
    <property type="match status" value="1"/>
</dbReference>
<dbReference type="PIRSF" id="PIRSF016578">
    <property type="entry name" value="HsaA"/>
    <property type="match status" value="1"/>
</dbReference>
<dbReference type="SUPFAM" id="SSF56645">
    <property type="entry name" value="Acyl-CoA dehydrogenase NM domain-like"/>
    <property type="match status" value="1"/>
</dbReference>
<dbReference type="GO" id="GO:0005737">
    <property type="term" value="C:cytoplasm"/>
    <property type="evidence" value="ECO:0007669"/>
    <property type="project" value="UniProtKB-SubCell"/>
</dbReference>
<feature type="domain" description="Acyl-CoA dehydrogenase C-terminal" evidence="16">
    <location>
        <begin position="253"/>
        <end position="372"/>
    </location>
</feature>
<evidence type="ECO:0000256" key="5">
    <source>
        <dbReference type="ARBA" id="ARBA00023002"/>
    </source>
</evidence>
<evidence type="ECO:0000256" key="7">
    <source>
        <dbReference type="ARBA" id="ARBA00034307"/>
    </source>
</evidence>
<proteinExistence type="inferred from homology"/>
<dbReference type="InterPro" id="IPR013107">
    <property type="entry name" value="Acyl-CoA_DH_C"/>
</dbReference>
<dbReference type="EC" id="1.14.14.21" evidence="9"/>
<sequence>MSELLDQADDGWPDVSADLPADALAQIAAGAEEADRTGRPAPGSLDLLRSLNWPGLAVPEKFLGGGADLLRCCALQRALGAADPGLAVAVNMHLFSVGLMVEHWRRRGDTSWLLMEAIATQNRLLASAFAEPNLGGSTTRSTMRAAEVEGGWRVSGRKRPCSLAGEADLICLQVQTATVPSQVLVALLPTTAPGLSVVRDWDALGMRGSASDTLVLDECFIPKELVFYQARAGSEEDDVFAAGVIWFALTATSCYLGLARSALRHAGGLLHRLRIAHLGQSRAELPSYQATLGDPVADLLTLEAACADVARRMDAGAAPERLVATALAVKQQAVRVVPALVGALAEACGGASYARSLPLERLWRDAQAIRFHPPTPAATRQYLARTALGIPSSLDLDEAAPGLLARDDEKGSDHAAS</sequence>
<dbReference type="InterPro" id="IPR037069">
    <property type="entry name" value="AcylCoA_DH/ox_N_sf"/>
</dbReference>
<reference evidence="17 18" key="1">
    <citation type="submission" date="2016-06" db="EMBL/GenBank/DDBJ databases">
        <authorList>
            <person name="Kjaerup R.B."/>
            <person name="Dalgaard T.S."/>
            <person name="Juul-Madsen H.R."/>
        </authorList>
    </citation>
    <scope>NUCLEOTIDE SEQUENCE [LARGE SCALE GENOMIC DNA]</scope>
    <source>
        <strain evidence="17 18">DSM 43818</strain>
    </source>
</reference>
<evidence type="ECO:0000256" key="11">
    <source>
        <dbReference type="ARBA" id="ARBA00047859"/>
    </source>
</evidence>
<accession>A0A1C6SAU9</accession>
<dbReference type="Gene3D" id="2.40.110.10">
    <property type="entry name" value="Butyryl-CoA Dehydrogenase, subunit A, domain 2"/>
    <property type="match status" value="1"/>
</dbReference>
<dbReference type="GO" id="GO:0050660">
    <property type="term" value="F:flavin adenine dinucleotide binding"/>
    <property type="evidence" value="ECO:0007669"/>
    <property type="project" value="InterPro"/>
</dbReference>
<keyword evidence="6" id="KW-0503">Monooxygenase</keyword>
<dbReference type="PANTHER" id="PTHR43884">
    <property type="entry name" value="ACYL-COA DEHYDROGENASE"/>
    <property type="match status" value="1"/>
</dbReference>
<evidence type="ECO:0000256" key="10">
    <source>
        <dbReference type="ARBA" id="ARBA00034345"/>
    </source>
</evidence>
<comment type="catalytic activity">
    <reaction evidence="12">
        <text>dibenzothiophene 5-oxide + FMNH2 + O2 = dibenzothiophene 5,5-dioxide + FMN + H2O + H(+)</text>
        <dbReference type="Rhea" id="RHEA:49080"/>
        <dbReference type="ChEBI" id="CHEBI:15377"/>
        <dbReference type="ChEBI" id="CHEBI:15378"/>
        <dbReference type="ChEBI" id="CHEBI:15379"/>
        <dbReference type="ChEBI" id="CHEBI:23683"/>
        <dbReference type="ChEBI" id="CHEBI:57618"/>
        <dbReference type="ChEBI" id="CHEBI:58210"/>
        <dbReference type="ChEBI" id="CHEBI:90356"/>
    </reaction>
</comment>
<dbReference type="RefSeq" id="WP_091082952.1">
    <property type="nucleotide sequence ID" value="NZ_FMHT01000003.1"/>
</dbReference>
<evidence type="ECO:0000256" key="4">
    <source>
        <dbReference type="ARBA" id="ARBA00022741"/>
    </source>
</evidence>
<dbReference type="Pfam" id="PF08028">
    <property type="entry name" value="Acyl-CoA_dh_2"/>
    <property type="match status" value="1"/>
</dbReference>
<evidence type="ECO:0000259" key="16">
    <source>
        <dbReference type="Pfam" id="PF08028"/>
    </source>
</evidence>
<comment type="pathway">
    <text evidence="7">Sulfur metabolism; dibenzothiophene degradation.</text>
</comment>
<evidence type="ECO:0000256" key="13">
    <source>
        <dbReference type="ARBA" id="ARBA00049456"/>
    </source>
</evidence>
<comment type="catalytic activity">
    <reaction evidence="13">
        <text>dibenzothiophene + 2 FMNH2 + 2 O2 = dibenzothiophene 5,5-dioxide + 2 FMN + 2 H2O + 2 H(+)</text>
        <dbReference type="Rhea" id="RHEA:49072"/>
        <dbReference type="ChEBI" id="CHEBI:15377"/>
        <dbReference type="ChEBI" id="CHEBI:15378"/>
        <dbReference type="ChEBI" id="CHEBI:15379"/>
        <dbReference type="ChEBI" id="CHEBI:23681"/>
        <dbReference type="ChEBI" id="CHEBI:57618"/>
        <dbReference type="ChEBI" id="CHEBI:58210"/>
        <dbReference type="ChEBI" id="CHEBI:90356"/>
        <dbReference type="EC" id="1.14.14.21"/>
    </reaction>
</comment>
<dbReference type="InterPro" id="IPR006091">
    <property type="entry name" value="Acyl-CoA_Oxase/DH_mid-dom"/>
</dbReference>
<keyword evidence="5" id="KW-0560">Oxidoreductase</keyword>
<dbReference type="Gene3D" id="1.20.140.10">
    <property type="entry name" value="Butyryl-CoA Dehydrogenase, subunit A, domain 3"/>
    <property type="match status" value="1"/>
</dbReference>
<evidence type="ECO:0000259" key="14">
    <source>
        <dbReference type="Pfam" id="PF02770"/>
    </source>
</evidence>
<evidence type="ECO:0000259" key="15">
    <source>
        <dbReference type="Pfam" id="PF02771"/>
    </source>
</evidence>
<dbReference type="InterPro" id="IPR013786">
    <property type="entry name" value="AcylCoA_DH/ox_N"/>
</dbReference>